<comment type="similarity">
    <text evidence="1">Belongs to the short-chain dehydrogenases/reductases (SDR) family.</text>
</comment>
<dbReference type="InterPro" id="IPR002347">
    <property type="entry name" value="SDR_fam"/>
</dbReference>
<dbReference type="Proteomes" id="UP001521116">
    <property type="component" value="Unassembled WGS sequence"/>
</dbReference>
<sequence>MRGGATGVGAAVVRRLFEEGSKIVIGDLNAAGADKLASELSVTDPGRAIACEFNMADEQSINALIQRSVDEFGGIDGLVNMAALVKPEIQWRDVEVARMEMEIWKMTMDVNLIGFGLATKAALSHMVAQKHGAIVNISSGAAWLGLTFVPAYASSKAAAYGEYIRK</sequence>
<organism evidence="3 4">
    <name type="scientific">Neofusicoccum ribis</name>
    <dbReference type="NCBI Taxonomy" id="45134"/>
    <lineage>
        <taxon>Eukaryota</taxon>
        <taxon>Fungi</taxon>
        <taxon>Dikarya</taxon>
        <taxon>Ascomycota</taxon>
        <taxon>Pezizomycotina</taxon>
        <taxon>Dothideomycetes</taxon>
        <taxon>Dothideomycetes incertae sedis</taxon>
        <taxon>Botryosphaeriales</taxon>
        <taxon>Botryosphaeriaceae</taxon>
        <taxon>Neofusicoccum</taxon>
    </lineage>
</organism>
<keyword evidence="2" id="KW-0560">Oxidoreductase</keyword>
<evidence type="ECO:0000256" key="1">
    <source>
        <dbReference type="ARBA" id="ARBA00006484"/>
    </source>
</evidence>
<dbReference type="Pfam" id="PF00106">
    <property type="entry name" value="adh_short"/>
    <property type="match status" value="1"/>
</dbReference>
<dbReference type="InterPro" id="IPR036291">
    <property type="entry name" value="NAD(P)-bd_dom_sf"/>
</dbReference>
<dbReference type="PANTHER" id="PTHR43669:SF8">
    <property type="entry name" value="SHORT-CHAIN TYPE DEHYDROGENASE_REDUCTASE-RELATED"/>
    <property type="match status" value="1"/>
</dbReference>
<evidence type="ECO:0000313" key="3">
    <source>
        <dbReference type="EMBL" id="KAL1633213.1"/>
    </source>
</evidence>
<keyword evidence="4" id="KW-1185">Reference proteome</keyword>
<proteinExistence type="inferred from homology"/>
<name>A0ABR3T1H8_9PEZI</name>
<protein>
    <submittedName>
        <fullName evidence="3">Uncharacterized protein</fullName>
    </submittedName>
</protein>
<reference evidence="3 4" key="1">
    <citation type="submission" date="2024-02" db="EMBL/GenBank/DDBJ databases">
        <title>De novo assembly and annotation of 12 fungi associated with fruit tree decline syndrome in Ontario, Canada.</title>
        <authorList>
            <person name="Sulman M."/>
            <person name="Ellouze W."/>
            <person name="Ilyukhin E."/>
        </authorList>
    </citation>
    <scope>NUCLEOTIDE SEQUENCE [LARGE SCALE GENOMIC DNA]</scope>
    <source>
        <strain evidence="3 4">M1-105</strain>
    </source>
</reference>
<dbReference type="EMBL" id="JAJVDC020000023">
    <property type="protein sequence ID" value="KAL1633213.1"/>
    <property type="molecule type" value="Genomic_DNA"/>
</dbReference>
<evidence type="ECO:0000256" key="2">
    <source>
        <dbReference type="ARBA" id="ARBA00023002"/>
    </source>
</evidence>
<comment type="caution">
    <text evidence="3">The sequence shown here is derived from an EMBL/GenBank/DDBJ whole genome shotgun (WGS) entry which is preliminary data.</text>
</comment>
<dbReference type="SUPFAM" id="SSF51735">
    <property type="entry name" value="NAD(P)-binding Rossmann-fold domains"/>
    <property type="match status" value="1"/>
</dbReference>
<dbReference type="PANTHER" id="PTHR43669">
    <property type="entry name" value="5-KETO-D-GLUCONATE 5-REDUCTASE"/>
    <property type="match status" value="1"/>
</dbReference>
<gene>
    <name evidence="3" type="ORF">SLS56_003076</name>
</gene>
<dbReference type="CDD" id="cd05233">
    <property type="entry name" value="SDR_c"/>
    <property type="match status" value="1"/>
</dbReference>
<accession>A0ABR3T1H8</accession>
<dbReference type="Gene3D" id="3.40.50.720">
    <property type="entry name" value="NAD(P)-binding Rossmann-like Domain"/>
    <property type="match status" value="1"/>
</dbReference>
<evidence type="ECO:0000313" key="4">
    <source>
        <dbReference type="Proteomes" id="UP001521116"/>
    </source>
</evidence>